<sequence>MPDASLKAGSREWIGLAVLVLPCLLISMDIGVLFFALPFISAELEPSGTQQLWIMDMYGFVLAGMLITMGALGDRIGRRRLLLLGAAAFGGASVAAAYAPNAEMLIAARGLLGLAGATLMPSTLALIRNMFRDEKERKGAIGMWTGALTSGAVLGPVIGGLLLNHFWWGSVFLINGPIMVLLLVLGPILLPEFRPPRVGRFDLLGAALSLGGVLAAIYGTKKLAVDGYSNLAVGSLAVGLALGALFVLRQLHHPSPLIDVRLFRVPMFSASVLVKIIATFTLTGISLFSNQYLQLVLGMRPLEAALWSLSAFPALMVAMVASVALSAKVPPARILIGGLVVIGVGLVVVTRITADSHLWLVLVGAGTVVSGVMITGPIVADLVLNSAPEEQAGAASAITETSDEFGSALGLAILGSVGAAVYHQKMADVTVAGAPRDAVHSARSTLAGADAVAAHLPSGGADLLATARDAFVQGMNVAAITGMGVVAACAVGVGLLLRRVPVVSAAKRQKEGDAAAVARK</sequence>
<evidence type="ECO:0000256" key="5">
    <source>
        <dbReference type="ARBA" id="ARBA00022989"/>
    </source>
</evidence>
<evidence type="ECO:0000256" key="6">
    <source>
        <dbReference type="ARBA" id="ARBA00023136"/>
    </source>
</evidence>
<dbReference type="GO" id="GO:0022857">
    <property type="term" value="F:transmembrane transporter activity"/>
    <property type="evidence" value="ECO:0007669"/>
    <property type="project" value="InterPro"/>
</dbReference>
<feature type="transmembrane region" description="Helical" evidence="8">
    <location>
        <begin position="201"/>
        <end position="219"/>
    </location>
</feature>
<dbReference type="OrthoDB" id="9781469at2"/>
<keyword evidence="5 8" id="KW-1133">Transmembrane helix</keyword>
<dbReference type="Gene3D" id="1.20.1250.20">
    <property type="entry name" value="MFS general substrate transporter like domains"/>
    <property type="match status" value="1"/>
</dbReference>
<keyword evidence="3" id="KW-1003">Cell membrane</keyword>
<feature type="transmembrane region" description="Helical" evidence="8">
    <location>
        <begin position="139"/>
        <end position="159"/>
    </location>
</feature>
<dbReference type="SUPFAM" id="SSF103473">
    <property type="entry name" value="MFS general substrate transporter"/>
    <property type="match status" value="1"/>
</dbReference>
<gene>
    <name evidence="10" type="ORF">SVIO_005850</name>
</gene>
<proteinExistence type="predicted"/>
<feature type="domain" description="Major facilitator superfamily (MFS) profile" evidence="9">
    <location>
        <begin position="15"/>
        <end position="445"/>
    </location>
</feature>
<keyword evidence="7" id="KW-0046">Antibiotic resistance</keyword>
<dbReference type="Gene3D" id="1.20.1720.10">
    <property type="entry name" value="Multidrug resistance protein D"/>
    <property type="match status" value="1"/>
</dbReference>
<evidence type="ECO:0000256" key="4">
    <source>
        <dbReference type="ARBA" id="ARBA00022692"/>
    </source>
</evidence>
<dbReference type="InterPro" id="IPR036259">
    <property type="entry name" value="MFS_trans_sf"/>
</dbReference>
<comment type="caution">
    <text evidence="10">The sequence shown here is derived from an EMBL/GenBank/DDBJ whole genome shotgun (WGS) entry which is preliminary data.</text>
</comment>
<evidence type="ECO:0000256" key="8">
    <source>
        <dbReference type="SAM" id="Phobius"/>
    </source>
</evidence>
<dbReference type="CDD" id="cd17321">
    <property type="entry name" value="MFS_MMR_MDR_like"/>
    <property type="match status" value="1"/>
</dbReference>
<dbReference type="PANTHER" id="PTHR42718:SF47">
    <property type="entry name" value="METHYL VIOLOGEN RESISTANCE PROTEIN SMVA"/>
    <property type="match status" value="1"/>
</dbReference>
<evidence type="ECO:0000256" key="7">
    <source>
        <dbReference type="ARBA" id="ARBA00023251"/>
    </source>
</evidence>
<feature type="transmembrane region" description="Helical" evidence="8">
    <location>
        <begin position="477"/>
        <end position="497"/>
    </location>
</feature>
<dbReference type="GO" id="GO:0005886">
    <property type="term" value="C:plasma membrane"/>
    <property type="evidence" value="ECO:0007669"/>
    <property type="project" value="UniProtKB-SubCell"/>
</dbReference>
<evidence type="ECO:0000256" key="3">
    <source>
        <dbReference type="ARBA" id="ARBA00022475"/>
    </source>
</evidence>
<dbReference type="RefSeq" id="WP_137975979.1">
    <property type="nucleotide sequence ID" value="NZ_BAAASO010000030.1"/>
</dbReference>
<feature type="transmembrane region" description="Helical" evidence="8">
    <location>
        <begin position="52"/>
        <end position="72"/>
    </location>
</feature>
<dbReference type="Pfam" id="PF07690">
    <property type="entry name" value="MFS_1"/>
    <property type="match status" value="1"/>
</dbReference>
<comment type="subcellular location">
    <subcellularLocation>
        <location evidence="1">Cell membrane</location>
        <topology evidence="1">Multi-pass membrane protein</topology>
    </subcellularLocation>
</comment>
<keyword evidence="4 8" id="KW-0812">Transmembrane</keyword>
<dbReference type="InterPro" id="IPR011701">
    <property type="entry name" value="MFS"/>
</dbReference>
<dbReference type="PANTHER" id="PTHR42718">
    <property type="entry name" value="MAJOR FACILITATOR SUPERFAMILY MULTIDRUG TRANSPORTER MFSC"/>
    <property type="match status" value="1"/>
</dbReference>
<feature type="transmembrane region" description="Helical" evidence="8">
    <location>
        <begin position="165"/>
        <end position="189"/>
    </location>
</feature>
<dbReference type="Proteomes" id="UP000301309">
    <property type="component" value="Unassembled WGS sequence"/>
</dbReference>
<feature type="transmembrane region" description="Helical" evidence="8">
    <location>
        <begin position="405"/>
        <end position="423"/>
    </location>
</feature>
<feature type="transmembrane region" description="Helical" evidence="8">
    <location>
        <begin position="106"/>
        <end position="127"/>
    </location>
</feature>
<evidence type="ECO:0000313" key="11">
    <source>
        <dbReference type="Proteomes" id="UP000301309"/>
    </source>
</evidence>
<keyword evidence="6 8" id="KW-0472">Membrane</keyword>
<dbReference type="AlphaFoldDB" id="A0A4D4KMU5"/>
<accession>A0A4D4KMU5</accession>
<evidence type="ECO:0000256" key="2">
    <source>
        <dbReference type="ARBA" id="ARBA00022448"/>
    </source>
</evidence>
<feature type="transmembrane region" description="Helical" evidence="8">
    <location>
        <begin position="81"/>
        <end position="100"/>
    </location>
</feature>
<name>A0A4D4KMU5_STRVO</name>
<feature type="transmembrane region" description="Helical" evidence="8">
    <location>
        <begin position="358"/>
        <end position="384"/>
    </location>
</feature>
<keyword evidence="11" id="KW-1185">Reference proteome</keyword>
<evidence type="ECO:0000256" key="1">
    <source>
        <dbReference type="ARBA" id="ARBA00004651"/>
    </source>
</evidence>
<feature type="transmembrane region" description="Helical" evidence="8">
    <location>
        <begin position="272"/>
        <end position="293"/>
    </location>
</feature>
<reference evidence="10 11" key="1">
    <citation type="journal article" date="2020" name="Int. J. Syst. Evol. Microbiol.">
        <title>Reclassification of Streptomyces castelarensis and Streptomyces sporoclivatus as later heterotypic synonyms of Streptomyces antimycoticus.</title>
        <authorList>
            <person name="Komaki H."/>
            <person name="Tamura T."/>
        </authorList>
    </citation>
    <scope>NUCLEOTIDE SEQUENCE [LARGE SCALE GENOMIC DNA]</scope>
    <source>
        <strain evidence="10 11">NBRC 13459</strain>
    </source>
</reference>
<protein>
    <submittedName>
        <fullName evidence="10">MFS transporter</fullName>
    </submittedName>
</protein>
<evidence type="ECO:0000313" key="10">
    <source>
        <dbReference type="EMBL" id="GDY49962.1"/>
    </source>
</evidence>
<evidence type="ECO:0000259" key="9">
    <source>
        <dbReference type="PROSITE" id="PS50850"/>
    </source>
</evidence>
<keyword evidence="2" id="KW-0813">Transport</keyword>
<feature type="transmembrane region" description="Helical" evidence="8">
    <location>
        <begin position="231"/>
        <end position="251"/>
    </location>
</feature>
<dbReference type="EMBL" id="BJHW01000001">
    <property type="protein sequence ID" value="GDY49962.1"/>
    <property type="molecule type" value="Genomic_DNA"/>
</dbReference>
<feature type="transmembrane region" description="Helical" evidence="8">
    <location>
        <begin position="305"/>
        <end position="327"/>
    </location>
</feature>
<feature type="transmembrane region" description="Helical" evidence="8">
    <location>
        <begin position="334"/>
        <end position="352"/>
    </location>
</feature>
<organism evidence="10 11">
    <name type="scientific">Streptomyces violaceusniger</name>
    <dbReference type="NCBI Taxonomy" id="68280"/>
    <lineage>
        <taxon>Bacteria</taxon>
        <taxon>Bacillati</taxon>
        <taxon>Actinomycetota</taxon>
        <taxon>Actinomycetes</taxon>
        <taxon>Kitasatosporales</taxon>
        <taxon>Streptomycetaceae</taxon>
        <taxon>Streptomyces</taxon>
        <taxon>Streptomyces violaceusniger group</taxon>
    </lineage>
</organism>
<dbReference type="PROSITE" id="PS50850">
    <property type="entry name" value="MFS"/>
    <property type="match status" value="1"/>
</dbReference>
<dbReference type="InterPro" id="IPR020846">
    <property type="entry name" value="MFS_dom"/>
</dbReference>
<dbReference type="GO" id="GO:0046677">
    <property type="term" value="P:response to antibiotic"/>
    <property type="evidence" value="ECO:0007669"/>
    <property type="project" value="UniProtKB-KW"/>
</dbReference>
<feature type="transmembrane region" description="Helical" evidence="8">
    <location>
        <begin position="12"/>
        <end position="40"/>
    </location>
</feature>